<accession>A0ABQ5LV91</accession>
<feature type="transmembrane region" description="Helical" evidence="1">
    <location>
        <begin position="6"/>
        <end position="26"/>
    </location>
</feature>
<proteinExistence type="predicted"/>
<protein>
    <submittedName>
        <fullName evidence="2">Uncharacterized protein</fullName>
    </submittedName>
</protein>
<name>A0ABQ5LV91_9RHOB</name>
<dbReference type="RefSeq" id="WP_281842944.1">
    <property type="nucleotide sequence ID" value="NZ_BROH01000008.1"/>
</dbReference>
<dbReference type="EMBL" id="BROH01000008">
    <property type="protein sequence ID" value="GKY88907.1"/>
    <property type="molecule type" value="Genomic_DNA"/>
</dbReference>
<evidence type="ECO:0000313" key="2">
    <source>
        <dbReference type="EMBL" id="GKY88907.1"/>
    </source>
</evidence>
<evidence type="ECO:0000256" key="1">
    <source>
        <dbReference type="SAM" id="Phobius"/>
    </source>
</evidence>
<keyword evidence="1" id="KW-0812">Transmembrane</keyword>
<keyword evidence="1" id="KW-0472">Membrane</keyword>
<comment type="caution">
    <text evidence="2">The sequence shown here is derived from an EMBL/GenBank/DDBJ whole genome shotgun (WGS) entry which is preliminary data.</text>
</comment>
<evidence type="ECO:0000313" key="3">
    <source>
        <dbReference type="Proteomes" id="UP001144205"/>
    </source>
</evidence>
<feature type="transmembrane region" description="Helical" evidence="1">
    <location>
        <begin position="33"/>
        <end position="53"/>
    </location>
</feature>
<reference evidence="2" key="1">
    <citation type="journal article" date="2023" name="Int. J. Syst. Evol. Microbiol.">
        <title>Sinisalibacter aestuarii sp. nov., isolated from estuarine sediment of the Arakawa River.</title>
        <authorList>
            <person name="Arafat S.T."/>
            <person name="Hirano S."/>
            <person name="Sato A."/>
            <person name="Takeuchi K."/>
            <person name="Yasuda T."/>
            <person name="Terahara T."/>
            <person name="Hamada M."/>
            <person name="Kobayashi T."/>
        </authorList>
    </citation>
    <scope>NUCLEOTIDE SEQUENCE</scope>
    <source>
        <strain evidence="2">B-399</strain>
    </source>
</reference>
<keyword evidence="1" id="KW-1133">Transmembrane helix</keyword>
<dbReference type="Proteomes" id="UP001144205">
    <property type="component" value="Unassembled WGS sequence"/>
</dbReference>
<sequence>MTKLVAVVNVSAWAGFWAFGFLALTADPSDSRSIMIAGALAAMGGGIGMYTFLRCARHCEATGYARAYRRATPSDEADGTA</sequence>
<gene>
    <name evidence="2" type="ORF">STA1M1_27760</name>
</gene>
<keyword evidence="3" id="KW-1185">Reference proteome</keyword>
<organism evidence="2 3">
    <name type="scientific">Sinisalibacter aestuarii</name>
    <dbReference type="NCBI Taxonomy" id="2949426"/>
    <lineage>
        <taxon>Bacteria</taxon>
        <taxon>Pseudomonadati</taxon>
        <taxon>Pseudomonadota</taxon>
        <taxon>Alphaproteobacteria</taxon>
        <taxon>Rhodobacterales</taxon>
        <taxon>Roseobacteraceae</taxon>
        <taxon>Sinisalibacter</taxon>
    </lineage>
</organism>